<reference evidence="2 3" key="1">
    <citation type="submission" date="2021-05" db="EMBL/GenBank/DDBJ databases">
        <title>Novel species in genus Cellulomonas.</title>
        <authorList>
            <person name="Zhang G."/>
        </authorList>
    </citation>
    <scope>NUCLEOTIDE SEQUENCE [LARGE SCALE GENOMIC DNA]</scope>
    <source>
        <strain evidence="3">zg-ZUI222</strain>
    </source>
</reference>
<name>A0ABX8D3L9_9CELL</name>
<keyword evidence="3" id="KW-1185">Reference proteome</keyword>
<accession>A0ABX8D3L9</accession>
<evidence type="ECO:0000256" key="1">
    <source>
        <dbReference type="SAM" id="MobiDB-lite"/>
    </source>
</evidence>
<dbReference type="Proteomes" id="UP000677804">
    <property type="component" value="Chromosome"/>
</dbReference>
<evidence type="ECO:0000313" key="2">
    <source>
        <dbReference type="EMBL" id="QVI62062.1"/>
    </source>
</evidence>
<organism evidence="2 3">
    <name type="scientific">Cellulomonas wangleii</name>
    <dbReference type="NCBI Taxonomy" id="2816956"/>
    <lineage>
        <taxon>Bacteria</taxon>
        <taxon>Bacillati</taxon>
        <taxon>Actinomycetota</taxon>
        <taxon>Actinomycetes</taxon>
        <taxon>Micrococcales</taxon>
        <taxon>Cellulomonadaceae</taxon>
        <taxon>Cellulomonas</taxon>
    </lineage>
</organism>
<dbReference type="EMBL" id="CP074405">
    <property type="protein sequence ID" value="QVI62062.1"/>
    <property type="molecule type" value="Genomic_DNA"/>
</dbReference>
<feature type="region of interest" description="Disordered" evidence="1">
    <location>
        <begin position="176"/>
        <end position="209"/>
    </location>
</feature>
<protein>
    <submittedName>
        <fullName evidence="2">Uncharacterized protein</fullName>
    </submittedName>
</protein>
<sequence length="209" mass="22711">MSDLALDPPTHVVCVSISPGHVVQPELVARAVAASGTPWRLAVVGPHRIGLEHASGATATWWLHDHAPFVAHLRTDDPTVWVHDDLGVVRVGDRYVAVASREKRTPCLRTLQRRPGRTVAWRVASLQPEEGAGDGRPIPPHTATLYHLDPPLRHGRRPDAAPVDWVLVLAYQYRGGGSRRSTTQTRPGGSCPTCCCPAAPSTPRTTPRR</sequence>
<proteinExistence type="predicted"/>
<gene>
    <name evidence="2" type="ORF">KG103_16870</name>
</gene>
<feature type="compositionally biased region" description="Low complexity" evidence="1">
    <location>
        <begin position="198"/>
        <end position="209"/>
    </location>
</feature>
<dbReference type="RefSeq" id="WP_207339630.1">
    <property type="nucleotide sequence ID" value="NZ_CP074405.1"/>
</dbReference>
<evidence type="ECO:0000313" key="3">
    <source>
        <dbReference type="Proteomes" id="UP000677804"/>
    </source>
</evidence>